<evidence type="ECO:0000256" key="3">
    <source>
        <dbReference type="ARBA" id="ARBA00023163"/>
    </source>
</evidence>
<dbReference type="PANTHER" id="PTHR24567">
    <property type="entry name" value="CRP FAMILY TRANSCRIPTIONAL REGULATORY PROTEIN"/>
    <property type="match status" value="1"/>
</dbReference>
<evidence type="ECO:0000256" key="2">
    <source>
        <dbReference type="ARBA" id="ARBA00023125"/>
    </source>
</evidence>
<dbReference type="CDD" id="cd00038">
    <property type="entry name" value="CAP_ED"/>
    <property type="match status" value="1"/>
</dbReference>
<keyword evidence="3" id="KW-0804">Transcription</keyword>
<dbReference type="SUPFAM" id="SSF51206">
    <property type="entry name" value="cAMP-binding domain-like"/>
    <property type="match status" value="1"/>
</dbReference>
<evidence type="ECO:0000313" key="5">
    <source>
        <dbReference type="EMBL" id="MEN2475797.1"/>
    </source>
</evidence>
<dbReference type="SMART" id="SM00100">
    <property type="entry name" value="cNMP"/>
    <property type="match status" value="1"/>
</dbReference>
<name>A0ABU9WUR1_9BURK</name>
<dbReference type="Gene3D" id="2.60.120.10">
    <property type="entry name" value="Jelly Rolls"/>
    <property type="match status" value="1"/>
</dbReference>
<dbReference type="EMBL" id="JBCPYA010000033">
    <property type="protein sequence ID" value="MEN2475797.1"/>
    <property type="molecule type" value="Genomic_DNA"/>
</dbReference>
<keyword evidence="2" id="KW-0238">DNA-binding</keyword>
<dbReference type="Gene3D" id="1.10.10.10">
    <property type="entry name" value="Winged helix-like DNA-binding domain superfamily/Winged helix DNA-binding domain"/>
    <property type="match status" value="1"/>
</dbReference>
<evidence type="ECO:0000313" key="6">
    <source>
        <dbReference type="Proteomes" id="UP001466933"/>
    </source>
</evidence>
<gene>
    <name evidence="5" type="ORF">VOI36_38520</name>
</gene>
<sequence>MLTDKECAEIMQRMSEDSWFGSIDYPLRRAMLACCNLNRIGRRQVVFRQGDASNGFFGLVRGALKASTVSESGKEAVLTVLGPGIWFGEASSIDGMPRSHDVATITPAEFLVIKQSDFEKLMLEPGFAAAISRLQARRMRALYALLEDATLRSTRARIVRRLQLLAYGDANMSTIDRSVINITHDTLAMMLGISRQTLELELKELESGGAISLSYGRIDIISMVILKSMEQEKGGGC</sequence>
<dbReference type="PROSITE" id="PS50042">
    <property type="entry name" value="CNMP_BINDING_3"/>
    <property type="match status" value="1"/>
</dbReference>
<dbReference type="InterPro" id="IPR018490">
    <property type="entry name" value="cNMP-bd_dom_sf"/>
</dbReference>
<dbReference type="Pfam" id="PF13545">
    <property type="entry name" value="HTH_Crp_2"/>
    <property type="match status" value="1"/>
</dbReference>
<proteinExistence type="predicted"/>
<dbReference type="SUPFAM" id="SSF46785">
    <property type="entry name" value="Winged helix' DNA-binding domain"/>
    <property type="match status" value="1"/>
</dbReference>
<dbReference type="Pfam" id="PF00027">
    <property type="entry name" value="cNMP_binding"/>
    <property type="match status" value="1"/>
</dbReference>
<dbReference type="RefSeq" id="WP_226800335.1">
    <property type="nucleotide sequence ID" value="NZ_JBCPYA010000033.1"/>
</dbReference>
<feature type="domain" description="Cyclic nucleotide-binding" evidence="4">
    <location>
        <begin position="19"/>
        <end position="122"/>
    </location>
</feature>
<evidence type="ECO:0000259" key="4">
    <source>
        <dbReference type="PROSITE" id="PS50042"/>
    </source>
</evidence>
<protein>
    <submittedName>
        <fullName evidence="5">Crp/Fnr family transcriptional regulator</fullName>
    </submittedName>
</protein>
<keyword evidence="6" id="KW-1185">Reference proteome</keyword>
<dbReference type="InterPro" id="IPR012318">
    <property type="entry name" value="HTH_CRP"/>
</dbReference>
<dbReference type="InterPro" id="IPR014710">
    <property type="entry name" value="RmlC-like_jellyroll"/>
</dbReference>
<evidence type="ECO:0000256" key="1">
    <source>
        <dbReference type="ARBA" id="ARBA00023015"/>
    </source>
</evidence>
<reference evidence="5 6" key="1">
    <citation type="submission" date="2024-05" db="EMBL/GenBank/DDBJ databases">
        <title>Burkholderia sp. Nov. a novel bacteria isolated from rhizosphere soil of Camellia sinensis.</title>
        <authorList>
            <person name="Dong Y."/>
        </authorList>
    </citation>
    <scope>NUCLEOTIDE SEQUENCE [LARGE SCALE GENOMIC DNA]</scope>
    <source>
        <strain evidence="5 6">GS2Y</strain>
    </source>
</reference>
<accession>A0ABU9WUR1</accession>
<organism evidence="5 6">
    <name type="scientific">Burkholderia theae</name>
    <dbReference type="NCBI Taxonomy" id="3143496"/>
    <lineage>
        <taxon>Bacteria</taxon>
        <taxon>Pseudomonadati</taxon>
        <taxon>Pseudomonadota</taxon>
        <taxon>Betaproteobacteria</taxon>
        <taxon>Burkholderiales</taxon>
        <taxon>Burkholderiaceae</taxon>
        <taxon>Burkholderia</taxon>
    </lineage>
</organism>
<dbReference type="InterPro" id="IPR050397">
    <property type="entry name" value="Env_Response_Regulators"/>
</dbReference>
<dbReference type="PANTHER" id="PTHR24567:SF74">
    <property type="entry name" value="HTH-TYPE TRANSCRIPTIONAL REGULATOR ARCR"/>
    <property type="match status" value="1"/>
</dbReference>
<comment type="caution">
    <text evidence="5">The sequence shown here is derived from an EMBL/GenBank/DDBJ whole genome shotgun (WGS) entry which is preliminary data.</text>
</comment>
<dbReference type="InterPro" id="IPR000595">
    <property type="entry name" value="cNMP-bd_dom"/>
</dbReference>
<dbReference type="InterPro" id="IPR036388">
    <property type="entry name" value="WH-like_DNA-bd_sf"/>
</dbReference>
<dbReference type="InterPro" id="IPR036390">
    <property type="entry name" value="WH_DNA-bd_sf"/>
</dbReference>
<keyword evidence="1" id="KW-0805">Transcription regulation</keyword>
<dbReference type="Proteomes" id="UP001466933">
    <property type="component" value="Unassembled WGS sequence"/>
</dbReference>